<dbReference type="GO" id="GO:0030288">
    <property type="term" value="C:outer membrane-bounded periplasmic space"/>
    <property type="evidence" value="ECO:0007669"/>
    <property type="project" value="TreeGrafter"/>
</dbReference>
<accession>A0A381TF44</accession>
<reference evidence="3" key="1">
    <citation type="submission" date="2018-05" db="EMBL/GenBank/DDBJ databases">
        <authorList>
            <person name="Lanie J.A."/>
            <person name="Ng W.-L."/>
            <person name="Kazmierczak K.M."/>
            <person name="Andrzejewski T.M."/>
            <person name="Davidsen T.M."/>
            <person name="Wayne K.J."/>
            <person name="Tettelin H."/>
            <person name="Glass J.I."/>
            <person name="Rusch D."/>
            <person name="Podicherti R."/>
            <person name="Tsui H.-C.T."/>
            <person name="Winkler M.E."/>
        </authorList>
    </citation>
    <scope>NUCLEOTIDE SEQUENCE</scope>
</reference>
<dbReference type="CDD" id="cd13542">
    <property type="entry name" value="PBP2_FutA1_ilke"/>
    <property type="match status" value="1"/>
</dbReference>
<evidence type="ECO:0000313" key="3">
    <source>
        <dbReference type="EMBL" id="SVA14772.1"/>
    </source>
</evidence>
<sequence>MKKIILYTILMCSLLLSCSTTEKKSNEVNLYSQRHYSVDKIQYENFTKSTGIKVNVIKANADELIERLKNEGENSPADLFITVDTGKLQKAASLDLLQKISNSKIDNNVSDDLKDQNGFWIPITYRARIIVYSNDRVKKSDLTTYEDLVNEKWKGRILVRSSSNAYNQALMSSIVANLGSDAASDWSEGIVKNFARDPKGSDRDQVKAIAAGQGDIAIVNSYYIGLLLSSEKEEELNAGKSVSVFFPNQGNGQRGSHINVSGIGLAKNSPNKDNAIKLMEYLTSEEAQNTYVNNSYEYAANPNVKPSEIVQNWGTFRKDKLDLNMLGKFREEAIRIFDKTGWK</sequence>
<evidence type="ECO:0000256" key="2">
    <source>
        <dbReference type="ARBA" id="ARBA00022729"/>
    </source>
</evidence>
<name>A0A381TF44_9ZZZZ</name>
<dbReference type="Pfam" id="PF13416">
    <property type="entry name" value="SBP_bac_8"/>
    <property type="match status" value="1"/>
</dbReference>
<dbReference type="PROSITE" id="PS51257">
    <property type="entry name" value="PROKAR_LIPOPROTEIN"/>
    <property type="match status" value="1"/>
</dbReference>
<dbReference type="PIRSF" id="PIRSF002825">
    <property type="entry name" value="CfbpA"/>
    <property type="match status" value="1"/>
</dbReference>
<protein>
    <recommendedName>
        <fullName evidence="4">Fe(3+) ABC transporter substrate-binding protein</fullName>
    </recommendedName>
</protein>
<evidence type="ECO:0000256" key="1">
    <source>
        <dbReference type="ARBA" id="ARBA00008520"/>
    </source>
</evidence>
<proteinExistence type="inferred from homology"/>
<dbReference type="SUPFAM" id="SSF53850">
    <property type="entry name" value="Periplasmic binding protein-like II"/>
    <property type="match status" value="1"/>
</dbReference>
<evidence type="ECO:0008006" key="4">
    <source>
        <dbReference type="Google" id="ProtNLM"/>
    </source>
</evidence>
<keyword evidence="2" id="KW-0732">Signal</keyword>
<dbReference type="PANTHER" id="PTHR30006">
    <property type="entry name" value="THIAMINE-BINDING PERIPLASMIC PROTEIN-RELATED"/>
    <property type="match status" value="1"/>
</dbReference>
<dbReference type="EMBL" id="UINC01004500">
    <property type="protein sequence ID" value="SVA14772.1"/>
    <property type="molecule type" value="Genomic_DNA"/>
</dbReference>
<dbReference type="InterPro" id="IPR026045">
    <property type="entry name" value="Ferric-bd"/>
</dbReference>
<dbReference type="AlphaFoldDB" id="A0A381TF44"/>
<dbReference type="InterPro" id="IPR006059">
    <property type="entry name" value="SBP"/>
</dbReference>
<dbReference type="PANTHER" id="PTHR30006:SF15">
    <property type="entry name" value="IRON-UTILIZATION PERIPLASMIC PROTEIN"/>
    <property type="match status" value="1"/>
</dbReference>
<organism evidence="3">
    <name type="scientific">marine metagenome</name>
    <dbReference type="NCBI Taxonomy" id="408172"/>
    <lineage>
        <taxon>unclassified sequences</taxon>
        <taxon>metagenomes</taxon>
        <taxon>ecological metagenomes</taxon>
    </lineage>
</organism>
<dbReference type="Gene3D" id="3.40.190.10">
    <property type="entry name" value="Periplasmic binding protein-like II"/>
    <property type="match status" value="2"/>
</dbReference>
<gene>
    <name evidence="3" type="ORF">METZ01_LOCUS67626</name>
</gene>
<comment type="similarity">
    <text evidence="1">Belongs to the bacterial solute-binding protein 1 family.</text>
</comment>